<sequence>MALENNDDNPAWDPEDSQRDMPIMGISISDLSEEFYDGIKSDYLLETNTVKLVEILQQEHKSLELNLPSYVNSLPPSN</sequence>
<dbReference type="OrthoDB" id="2507171at2759"/>
<dbReference type="AlphaFoldDB" id="A0A9P6NDB6"/>
<evidence type="ECO:0000256" key="1">
    <source>
        <dbReference type="SAM" id="MobiDB-lite"/>
    </source>
</evidence>
<dbReference type="Proteomes" id="UP000886653">
    <property type="component" value="Unassembled WGS sequence"/>
</dbReference>
<reference evidence="2" key="1">
    <citation type="submission" date="2013-11" db="EMBL/GenBank/DDBJ databases">
        <title>Genome sequence of the fusiform rust pathogen reveals effectors for host alternation and coevolution with pine.</title>
        <authorList>
            <consortium name="DOE Joint Genome Institute"/>
            <person name="Smith K."/>
            <person name="Pendleton A."/>
            <person name="Kubisiak T."/>
            <person name="Anderson C."/>
            <person name="Salamov A."/>
            <person name="Aerts A."/>
            <person name="Riley R."/>
            <person name="Clum A."/>
            <person name="Lindquist E."/>
            <person name="Ence D."/>
            <person name="Campbell M."/>
            <person name="Kronenberg Z."/>
            <person name="Feau N."/>
            <person name="Dhillon B."/>
            <person name="Hamelin R."/>
            <person name="Burleigh J."/>
            <person name="Smith J."/>
            <person name="Yandell M."/>
            <person name="Nelson C."/>
            <person name="Grigoriev I."/>
            <person name="Davis J."/>
        </authorList>
    </citation>
    <scope>NUCLEOTIDE SEQUENCE</scope>
    <source>
        <strain evidence="2">G11</strain>
    </source>
</reference>
<accession>A0A9P6NDB6</accession>
<gene>
    <name evidence="2" type="ORF">CROQUDRAFT_94887</name>
</gene>
<proteinExistence type="predicted"/>
<comment type="caution">
    <text evidence="2">The sequence shown here is derived from an EMBL/GenBank/DDBJ whole genome shotgun (WGS) entry which is preliminary data.</text>
</comment>
<name>A0A9P6NDB6_9BASI</name>
<evidence type="ECO:0000313" key="2">
    <source>
        <dbReference type="EMBL" id="KAG0144626.1"/>
    </source>
</evidence>
<dbReference type="EMBL" id="MU167292">
    <property type="protein sequence ID" value="KAG0144626.1"/>
    <property type="molecule type" value="Genomic_DNA"/>
</dbReference>
<evidence type="ECO:0000313" key="3">
    <source>
        <dbReference type="Proteomes" id="UP000886653"/>
    </source>
</evidence>
<keyword evidence="3" id="KW-1185">Reference proteome</keyword>
<feature type="region of interest" description="Disordered" evidence="1">
    <location>
        <begin position="1"/>
        <end position="21"/>
    </location>
</feature>
<protein>
    <submittedName>
        <fullName evidence="2">Uncharacterized protein</fullName>
    </submittedName>
</protein>
<organism evidence="2 3">
    <name type="scientific">Cronartium quercuum f. sp. fusiforme G11</name>
    <dbReference type="NCBI Taxonomy" id="708437"/>
    <lineage>
        <taxon>Eukaryota</taxon>
        <taxon>Fungi</taxon>
        <taxon>Dikarya</taxon>
        <taxon>Basidiomycota</taxon>
        <taxon>Pucciniomycotina</taxon>
        <taxon>Pucciniomycetes</taxon>
        <taxon>Pucciniales</taxon>
        <taxon>Coleosporiaceae</taxon>
        <taxon>Cronartium</taxon>
    </lineage>
</organism>